<protein>
    <submittedName>
        <fullName evidence="1">Uncharacterized protein</fullName>
    </submittedName>
</protein>
<dbReference type="Proteomes" id="UP000824028">
    <property type="component" value="Unassembled WGS sequence"/>
</dbReference>
<accession>A0A9D2E933</accession>
<gene>
    <name evidence="1" type="ORF">H9814_08005</name>
</gene>
<dbReference type="EMBL" id="DXBX01000062">
    <property type="protein sequence ID" value="HIZ33463.1"/>
    <property type="molecule type" value="Genomic_DNA"/>
</dbReference>
<proteinExistence type="predicted"/>
<comment type="caution">
    <text evidence="1">The sequence shown here is derived from an EMBL/GenBank/DDBJ whole genome shotgun (WGS) entry which is preliminary data.</text>
</comment>
<sequence length="559" mass="63814">MNRTIFETRQRAEELLKEAIAIWRQGAQSDALEGLEEDPVFFLLMSALAYQANNFDSELERLKTDVLEDYLHTLRPYGLGHAIPAVAVVKAPLQANIAELNVNANNLFTLGNTGYTFMPLLATKAVNLSIQSIVRLDGRRWKVSLKSPHIISDLSYFSFAIKDSIFSTLSVSIKGKVLPLISPWQYADLPFNECFSVDNLLYNRQQVFNPTPIGLDLFAQQNIRVYHVRPCNLKRFLPTETDQLELVFEFSEITDTFVFDKSKLVLNVLFLANVKQNTVNLSAKNPVFRVDSNHFLHLLRPTEEQLFGNVQIDIRHVAADRFNLGSLLRLLQSLIDKYDTDFYAFQALEEWKGDRTMTQLRNILAKLAEKVRNNENSLKSGIYLMLHRPQISSQENMSVAVNYLTTDGARVNSFLTRESVLQAAYGFDNNQIALIAPPTPGYDEVDKEKAKDELARYYMTTQDRIVTPSDIKHFCLAELMARYGIGKELIKSISIGHRPQQVYRGCGYEIVVDILLTDNTFIKRNFEILIPQVEILLSKMLQVRSTNIYPIDVNIQIDK</sequence>
<evidence type="ECO:0000313" key="1">
    <source>
        <dbReference type="EMBL" id="HIZ33463.1"/>
    </source>
</evidence>
<reference evidence="1" key="1">
    <citation type="journal article" date="2021" name="PeerJ">
        <title>Extensive microbial diversity within the chicken gut microbiome revealed by metagenomics and culture.</title>
        <authorList>
            <person name="Gilroy R."/>
            <person name="Ravi A."/>
            <person name="Getino M."/>
            <person name="Pursley I."/>
            <person name="Horton D.L."/>
            <person name="Alikhan N.F."/>
            <person name="Baker D."/>
            <person name="Gharbi K."/>
            <person name="Hall N."/>
            <person name="Watson M."/>
            <person name="Adriaenssens E.M."/>
            <person name="Foster-Nyarko E."/>
            <person name="Jarju S."/>
            <person name="Secka A."/>
            <person name="Antonio M."/>
            <person name="Oren A."/>
            <person name="Chaudhuri R.R."/>
            <person name="La Ragione R."/>
            <person name="Hildebrand F."/>
            <person name="Pallen M.J."/>
        </authorList>
    </citation>
    <scope>NUCLEOTIDE SEQUENCE</scope>
    <source>
        <strain evidence="1">ChiHjej9B8-1298</strain>
    </source>
</reference>
<evidence type="ECO:0000313" key="2">
    <source>
        <dbReference type="Proteomes" id="UP000824028"/>
    </source>
</evidence>
<reference evidence="1" key="2">
    <citation type="submission" date="2021-04" db="EMBL/GenBank/DDBJ databases">
        <authorList>
            <person name="Gilroy R."/>
        </authorList>
    </citation>
    <scope>NUCLEOTIDE SEQUENCE</scope>
    <source>
        <strain evidence="1">ChiHjej9B8-1298</strain>
    </source>
</reference>
<name>A0A9D2E933_9BACE</name>
<dbReference type="AlphaFoldDB" id="A0A9D2E933"/>
<organism evidence="1 2">
    <name type="scientific">Candidatus Bacteroides merdigallinarum</name>
    <dbReference type="NCBI Taxonomy" id="2838473"/>
    <lineage>
        <taxon>Bacteria</taxon>
        <taxon>Pseudomonadati</taxon>
        <taxon>Bacteroidota</taxon>
        <taxon>Bacteroidia</taxon>
        <taxon>Bacteroidales</taxon>
        <taxon>Bacteroidaceae</taxon>
        <taxon>Bacteroides</taxon>
    </lineage>
</organism>